<dbReference type="PROSITE" id="PS51257">
    <property type="entry name" value="PROKAR_LIPOPROTEIN"/>
    <property type="match status" value="1"/>
</dbReference>
<evidence type="ECO:0000313" key="3">
    <source>
        <dbReference type="Proteomes" id="UP000013148"/>
    </source>
</evidence>
<dbReference type="AlphaFoldDB" id="N8X085"/>
<organism evidence="2 3">
    <name type="scientific">Acinetobacter guillouiae NIPH 991</name>
    <dbReference type="NCBI Taxonomy" id="1217656"/>
    <lineage>
        <taxon>Bacteria</taxon>
        <taxon>Pseudomonadati</taxon>
        <taxon>Pseudomonadota</taxon>
        <taxon>Gammaproteobacteria</taxon>
        <taxon>Moraxellales</taxon>
        <taxon>Moraxellaceae</taxon>
        <taxon>Acinetobacter</taxon>
    </lineage>
</organism>
<evidence type="ECO:0000256" key="1">
    <source>
        <dbReference type="SAM" id="SignalP"/>
    </source>
</evidence>
<comment type="caution">
    <text evidence="2">The sequence shown here is derived from an EMBL/GenBank/DDBJ whole genome shotgun (WGS) entry which is preliminary data.</text>
</comment>
<dbReference type="EMBL" id="APPJ01000009">
    <property type="protein sequence ID" value="ENV17812.1"/>
    <property type="molecule type" value="Genomic_DNA"/>
</dbReference>
<evidence type="ECO:0000313" key="2">
    <source>
        <dbReference type="EMBL" id="ENV17812.1"/>
    </source>
</evidence>
<name>N8X085_ACIGI</name>
<feature type="signal peptide" evidence="1">
    <location>
        <begin position="1"/>
        <end position="26"/>
    </location>
</feature>
<accession>N8X085</accession>
<sequence>MNKRIKCFLQSCAVFACLSITSFSHADMNKVMTLINSPASAPAVKRCEGNINCNAFVAFSKEWQIIPKGDRLRYFIYSADLNAMIREGKDLKEQQLIDIDDFAYQVFDNQAENGNDRWLYVKGLAVLKYVQRTQFSSQ</sequence>
<keyword evidence="3" id="KW-1185">Reference proteome</keyword>
<protein>
    <submittedName>
        <fullName evidence="2">Uncharacterized protein</fullName>
    </submittedName>
</protein>
<dbReference type="PATRIC" id="fig|1217656.3.peg.1095"/>
<dbReference type="RefSeq" id="WP_004818459.1">
    <property type="nucleotide sequence ID" value="NZ_KB849456.1"/>
</dbReference>
<keyword evidence="1" id="KW-0732">Signal</keyword>
<dbReference type="HOGENOM" id="CLU_1850843_0_0_6"/>
<reference evidence="2 3" key="1">
    <citation type="submission" date="2013-02" db="EMBL/GenBank/DDBJ databases">
        <title>The Genome Sequence of Acinetobacter guillouiae NIPH 991.</title>
        <authorList>
            <consortium name="The Broad Institute Genome Sequencing Platform"/>
            <consortium name="The Broad Institute Genome Sequencing Center for Infectious Disease"/>
            <person name="Cerqueira G."/>
            <person name="Feldgarden M."/>
            <person name="Courvalin P."/>
            <person name="Perichon B."/>
            <person name="Grillot-Courvalin C."/>
            <person name="Clermont D."/>
            <person name="Rocha E."/>
            <person name="Yoon E.-J."/>
            <person name="Nemec A."/>
            <person name="Walker B."/>
            <person name="Young S.K."/>
            <person name="Zeng Q."/>
            <person name="Gargeya S."/>
            <person name="Fitzgerald M."/>
            <person name="Haas B."/>
            <person name="Abouelleil A."/>
            <person name="Alvarado L."/>
            <person name="Arachchi H.M."/>
            <person name="Berlin A.M."/>
            <person name="Chapman S.B."/>
            <person name="Dewar J."/>
            <person name="Goldberg J."/>
            <person name="Griggs A."/>
            <person name="Gujja S."/>
            <person name="Hansen M."/>
            <person name="Howarth C."/>
            <person name="Imamovic A."/>
            <person name="Larimer J."/>
            <person name="McCowan C."/>
            <person name="Murphy C."/>
            <person name="Neiman D."/>
            <person name="Pearson M."/>
            <person name="Priest M."/>
            <person name="Roberts A."/>
            <person name="Saif S."/>
            <person name="Shea T."/>
            <person name="Sisk P."/>
            <person name="Sykes S."/>
            <person name="Wortman J."/>
            <person name="Nusbaum C."/>
            <person name="Birren B."/>
        </authorList>
    </citation>
    <scope>NUCLEOTIDE SEQUENCE [LARGE SCALE GENOMIC DNA]</scope>
    <source>
        <strain evidence="2 3">NIPH 991</strain>
    </source>
</reference>
<gene>
    <name evidence="2" type="ORF">F964_01117</name>
</gene>
<dbReference type="eggNOG" id="ENOG5032HGU">
    <property type="taxonomic scope" value="Bacteria"/>
</dbReference>
<proteinExistence type="predicted"/>
<dbReference type="Proteomes" id="UP000013148">
    <property type="component" value="Unassembled WGS sequence"/>
</dbReference>
<feature type="chain" id="PRO_5004135397" evidence="1">
    <location>
        <begin position="27"/>
        <end position="138"/>
    </location>
</feature>